<gene>
    <name evidence="2" type="ORF">H4N64_39220</name>
</gene>
<name>A0A7X1MDZ4_9ACTN</name>
<evidence type="ECO:0008006" key="4">
    <source>
        <dbReference type="Google" id="ProtNLM"/>
    </source>
</evidence>
<comment type="caution">
    <text evidence="2">The sequence shown here is derived from an EMBL/GenBank/DDBJ whole genome shotgun (WGS) entry which is preliminary data.</text>
</comment>
<dbReference type="AlphaFoldDB" id="A0A7X1MDZ4"/>
<sequence>MALAQWTNAMEWLAAAARDPRSCKNDWQRGSSGIHLLASGRFWDVLIVPACLGLHAADILTDLPRIKPGPVLLDSRRQHIGFFLPPDPATVWVGHDIRYLNEGGWIAAPAPHCRWGDLRWLCPPDGSGTLNSPAALELALHQAMGELAGVHGRLHHRNAPHRSANTPRSHDATEYSG</sequence>
<feature type="region of interest" description="Disordered" evidence="1">
    <location>
        <begin position="157"/>
        <end position="177"/>
    </location>
</feature>
<evidence type="ECO:0000313" key="2">
    <source>
        <dbReference type="EMBL" id="MBC2907448.1"/>
    </source>
</evidence>
<dbReference type="Proteomes" id="UP000584670">
    <property type="component" value="Unassembled WGS sequence"/>
</dbReference>
<reference evidence="2 3" key="1">
    <citation type="submission" date="2020-08" db="EMBL/GenBank/DDBJ databases">
        <title>Streptomyces sp. PSKA01 genome sequencing and assembly.</title>
        <authorList>
            <person name="Mandal S."/>
            <person name="Maiti P.K."/>
            <person name="Das P."/>
        </authorList>
    </citation>
    <scope>NUCLEOTIDE SEQUENCE [LARGE SCALE GENOMIC DNA]</scope>
    <source>
        <strain evidence="2 3">PSKA01</strain>
    </source>
</reference>
<dbReference type="RefSeq" id="WP_186287396.1">
    <property type="nucleotide sequence ID" value="NZ_JACMSF010000078.1"/>
</dbReference>
<evidence type="ECO:0000256" key="1">
    <source>
        <dbReference type="SAM" id="MobiDB-lite"/>
    </source>
</evidence>
<feature type="compositionally biased region" description="Basic and acidic residues" evidence="1">
    <location>
        <begin position="168"/>
        <end position="177"/>
    </location>
</feature>
<dbReference type="EMBL" id="JACMSF010000078">
    <property type="protein sequence ID" value="MBC2907448.1"/>
    <property type="molecule type" value="Genomic_DNA"/>
</dbReference>
<protein>
    <recommendedName>
        <fullName evidence="4">DNA primase/polymerase bifunctional N-terminal domain-containing protein</fullName>
    </recommendedName>
</protein>
<accession>A0A7X1MDZ4</accession>
<keyword evidence="3" id="KW-1185">Reference proteome</keyword>
<proteinExistence type="predicted"/>
<organism evidence="2 3">
    <name type="scientific">Streptomyces cupreus</name>
    <dbReference type="NCBI Taxonomy" id="2759956"/>
    <lineage>
        <taxon>Bacteria</taxon>
        <taxon>Bacillati</taxon>
        <taxon>Actinomycetota</taxon>
        <taxon>Actinomycetes</taxon>
        <taxon>Kitasatosporales</taxon>
        <taxon>Streptomycetaceae</taxon>
        <taxon>Streptomyces</taxon>
    </lineage>
</organism>
<evidence type="ECO:0000313" key="3">
    <source>
        <dbReference type="Proteomes" id="UP000584670"/>
    </source>
</evidence>